<sequence>MIIHSGDPACVLLGTGGERTTVRCLARRGMLHSECEAFDEVRPGPGTRLDLTGRDGTEAAWYVLSGSVTADGEPDPLTAGALLLARDGQDVRFTAGPHGARLLCLTVTPPAVARTLPPRTPSLPEERPS</sequence>
<dbReference type="OrthoDB" id="3625987at2"/>
<dbReference type="KEGG" id="sfic:EIZ62_30670"/>
<dbReference type="AlphaFoldDB" id="A0A6I6FR33"/>
<protein>
    <submittedName>
        <fullName evidence="1">Uncharacterized protein</fullName>
    </submittedName>
</protein>
<dbReference type="RefSeq" id="WP_156695872.1">
    <property type="nucleotide sequence ID" value="NZ_CP034279.1"/>
</dbReference>
<dbReference type="SUPFAM" id="SSF51182">
    <property type="entry name" value="RmlC-like cupins"/>
    <property type="match status" value="1"/>
</dbReference>
<dbReference type="InterPro" id="IPR011051">
    <property type="entry name" value="RmlC_Cupin_sf"/>
</dbReference>
<proteinExistence type="predicted"/>
<reference evidence="1 2" key="1">
    <citation type="submission" date="2018-12" db="EMBL/GenBank/DDBJ databases">
        <title>Complete genome sequence of Streptomyces ficellus NRRL8067, the producer of ficellomycin, feldamycin and nojirimycin.</title>
        <authorList>
            <person name="Zhang H."/>
            <person name="Yue R."/>
            <person name="Liu Y."/>
            <person name="Li M."/>
            <person name="Mu H."/>
            <person name="Zhang J."/>
        </authorList>
    </citation>
    <scope>NUCLEOTIDE SEQUENCE [LARGE SCALE GENOMIC DNA]</scope>
    <source>
        <strain evidence="1 2">NRRL 8067</strain>
    </source>
</reference>
<keyword evidence="2" id="KW-1185">Reference proteome</keyword>
<evidence type="ECO:0000313" key="1">
    <source>
        <dbReference type="EMBL" id="QGV82135.1"/>
    </source>
</evidence>
<dbReference type="InterPro" id="IPR014710">
    <property type="entry name" value="RmlC-like_jellyroll"/>
</dbReference>
<gene>
    <name evidence="1" type="ORF">EIZ62_30670</name>
</gene>
<dbReference type="Proteomes" id="UP000422572">
    <property type="component" value="Chromosome"/>
</dbReference>
<name>A0A6I6FR33_9ACTN</name>
<accession>A0A6I6FR33</accession>
<dbReference type="EMBL" id="CP034279">
    <property type="protein sequence ID" value="QGV82135.1"/>
    <property type="molecule type" value="Genomic_DNA"/>
</dbReference>
<organism evidence="1 2">
    <name type="scientific">Streptomyces ficellus</name>
    <dbReference type="NCBI Taxonomy" id="1977088"/>
    <lineage>
        <taxon>Bacteria</taxon>
        <taxon>Bacillati</taxon>
        <taxon>Actinomycetota</taxon>
        <taxon>Actinomycetes</taxon>
        <taxon>Kitasatosporales</taxon>
        <taxon>Streptomycetaceae</taxon>
        <taxon>Streptomyces</taxon>
    </lineage>
</organism>
<evidence type="ECO:0000313" key="2">
    <source>
        <dbReference type="Proteomes" id="UP000422572"/>
    </source>
</evidence>
<dbReference type="Gene3D" id="2.60.120.10">
    <property type="entry name" value="Jelly Rolls"/>
    <property type="match status" value="1"/>
</dbReference>